<comment type="catalytic activity">
    <reaction evidence="19">
        <text>a 5'-end triphospho-adenylyl-adenylyl-cytidylyl-adenosine in mRNA + GDP + H(+) = a 5'-end (5'-triphosphoguanosine)-adenylyl-adenylyl-cytidylyl-adenosine in mRNA + diphosphate</text>
        <dbReference type="Rhea" id="RHEA:65436"/>
        <dbReference type="Rhea" id="RHEA-COMP:16797"/>
        <dbReference type="Rhea" id="RHEA-COMP:16799"/>
        <dbReference type="ChEBI" id="CHEBI:15378"/>
        <dbReference type="ChEBI" id="CHEBI:33019"/>
        <dbReference type="ChEBI" id="CHEBI:58189"/>
        <dbReference type="ChEBI" id="CHEBI:156484"/>
        <dbReference type="ChEBI" id="CHEBI:156503"/>
        <dbReference type="EC" id="2.7.7.88"/>
    </reaction>
</comment>
<proteinExistence type="predicted"/>
<sequence>MASAYDILNDDFSDDEDLAYFKDEEPLSDMHLSSAINLDYYREIISPGSVLYNIKVPESVRRDVDCAVSYVRSLPGSYYIQIGVVHLSTRICAPGGPLTALPLEVYKEMSEIVYKGLRSREIHIPIAESDITKMLPDVMVYEHWGITFSHLLQILCSRAEYSRGGRRSIYADVKIESNGVRGDFKLYNSSFETRLYRNCSIIIDKADKTAYLGNTETILLLMDTLGQRICLQICNQIARLYNATGYVPQNQIDEILSVGDRILSKMGNDGYDIIAMYESLTVGMILTHKHDPVTDNSEFLNNCTDEISSMLEDCEESEDIKILLNEMAETLSQLEVDQLSNVFCLYRCWGHPIVDIYEGMAKVHRIGKEQKDIKNLPGSAILNQFRKSVMINYFRQNHFYPPCTVDPVIERTYIAERIKKNLPLDEYHPGYATCDFAYIQLGQIWEVPLTYDLCHLINDKAVSPNQDELAKCITRNQSTVIGADRRGIVRWLKGASINCRDFLKAIEDNGLPENECTIGMYEKEREIKIVARMFSLMSENMRNYFVLTEELIANRILPLFPEITMKDPLNVLQKKLWTMGGVNDIGTYNTNINIDFSKWNLNMREDLTRGLFLEIDRMFGYTNVISRTYEIFEKSFIYSCSGKYIPKVQNGQLIDDPPMAYRGHKGGFEGLRQKGWTIATVCLLLEVAEREGVKMKLMGQGDNQIVRVIMPSRKWRNHEYTEESKQHDANQITMRFISSMDKWFKLAKLPIKVRETWVSSMLFAYGKAMLYEGKLLPQWYKKVLRSYALSNEGQVTLSGVIGTIATNMSAAAGASEHPDVMYIVFLIMAEWSMMYLIRYHPFTRKSILQVHSEYVSIPGAKGKQDEYKVWSVNPKELIATMLMIPTAIGGSVTIPLTGFLIRGFPDHASEGYAWVKMLASVDGPYRQMFENWYSFLQNFTIEWDMLLQSPWSINHRKPPTPGLQNRELVREWLTSGKFDNNQFIKESRVILAAFNRKTIAGALITDPVNPLVTSEIYGLHAHMYVDGILRRVENTRTIKKMTLSQQTKTRLISKMMEAEHNYILYLQWRCRKRGDVFSTCATEQARMARNIGWGKTITGVTTPHPLELFLGTVCKGSNHKCPITDYLYERVDKKGGFTPYLGSKIKSKVISNQDIDARREPLINIGARICRYANWIGIGPNLMEVVRKGIECVCDISIYNNFIDEDPKENKSTGSIDHRFNPAGASEGVFINYAPQVGSTIYLSSDCMPRYGRGQTNYTLHFQALYCFAQYADARMRDCTYIHRHLECQSCIVPTVDEIKDLAHPFPHFSKIYSVNVLSAIHRALGYINIRGNLDVTEKTTVFAYRGQLSDYSVKQIRMGVTWALAIKISFNLIYGSIGGNIDARIDDLQEYPRIYSYKIFRDNLLERVALCIIALIAIEGDLALESVHMSKLRRRAAERLTRLPLNHFKGFAGLIVGRVDYNQHNEYMFISGSYPETVSNMLSVSKHAIIEYISRIGKIKQDPIGKTPIPLDFLSNKQYRFLIMLRTILVDNCNVYRKEYLEWSEDDPTHPFCSDNHINTALYKTMILDVGIDKMFKMIPTLNCERSAPEPLWEKLEILRLPLSSHIKPSKTVFVGSRKLADQPPPLIIRAITLPTRSIYKWSVILSNLQTRENVVVLGDGTGGTSLTVRVATQAKKIFPCALLESKSIIPQDMMSVMPQLTRNYSRIHNDFLLKTPDNIMSDSWVSEFSRELNVLGVKNTTLVCDIENMEAPDLFKAISQLPEGLEVIIKVYGGDIMKNPRAFDGIRDAELCYTSHANTKRHELFIHGVIDPIYIIDAESLVHECYEAYGTEREIDLDTGFQEVHDIQMTYKNLCRISRTLAMNHIMNLGITLRHEVLRLPGKQVWAYALQFLNRHYKSKRHCSFIRSGNVLTPDLCKKVGRAMLIILGLVVTPFYILRDKQWGLTIDDGEQPHGLRILFEKNAGRNAVTLTKKDMQALEALYSYRAGQWGVQDVEEPEGENEIWLTNAYKKYSFSTTLSVNSASDYIDIEETNE</sequence>
<dbReference type="InterPro" id="IPR025786">
    <property type="entry name" value="Mononega_L_MeTrfase"/>
</dbReference>
<evidence type="ECO:0000256" key="12">
    <source>
        <dbReference type="ARBA" id="ARBA00022801"/>
    </source>
</evidence>
<dbReference type="EMBL" id="BK061825">
    <property type="protein sequence ID" value="DAZ90868.1"/>
    <property type="molecule type" value="Viral_cRNA"/>
</dbReference>
<keyword evidence="16" id="KW-0506">mRNA capping</keyword>
<evidence type="ECO:0000256" key="19">
    <source>
        <dbReference type="ARBA" id="ARBA00024494"/>
    </source>
</evidence>
<evidence type="ECO:0000256" key="16">
    <source>
        <dbReference type="ARBA" id="ARBA00023042"/>
    </source>
</evidence>
<comment type="catalytic activity">
    <reaction evidence="24">
        <text>a 5'-end (5'-triphosphoguanosine)-adenylyl-adenylyl-cytidylyl-adenosine in mRNA + S-adenosyl-L-methionine = a 5'-end (5'-triphosphoguanosine)-(2'-O-methyladenylyl)-adenylyl-cytidylyl-adenosine in mRNA + S-adenosyl-L-homocysteine + H(+)</text>
        <dbReference type="Rhea" id="RHEA:65380"/>
        <dbReference type="Rhea" id="RHEA-COMP:16797"/>
        <dbReference type="Rhea" id="RHEA-COMP:16801"/>
        <dbReference type="ChEBI" id="CHEBI:15378"/>
        <dbReference type="ChEBI" id="CHEBI:57856"/>
        <dbReference type="ChEBI" id="CHEBI:59789"/>
        <dbReference type="ChEBI" id="CHEBI:156482"/>
        <dbReference type="ChEBI" id="CHEBI:156484"/>
    </reaction>
</comment>
<evidence type="ECO:0000256" key="7">
    <source>
        <dbReference type="ARBA" id="ARBA00022664"/>
    </source>
</evidence>
<evidence type="ECO:0000256" key="14">
    <source>
        <dbReference type="ARBA" id="ARBA00022844"/>
    </source>
</evidence>
<evidence type="ECO:0000256" key="13">
    <source>
        <dbReference type="ARBA" id="ARBA00022840"/>
    </source>
</evidence>
<evidence type="ECO:0000256" key="4">
    <source>
        <dbReference type="ARBA" id="ARBA00012582"/>
    </source>
</evidence>
<evidence type="ECO:0000256" key="20">
    <source>
        <dbReference type="ARBA" id="ARBA00024499"/>
    </source>
</evidence>
<keyword evidence="7" id="KW-0507">mRNA processing</keyword>
<evidence type="ECO:0000256" key="1">
    <source>
        <dbReference type="ARBA" id="ARBA00004192"/>
    </source>
</evidence>
<evidence type="ECO:0000256" key="21">
    <source>
        <dbReference type="ARBA" id="ARBA00026099"/>
    </source>
</evidence>
<keyword evidence="10" id="KW-0548">Nucleotidyltransferase</keyword>
<keyword evidence="5" id="KW-0696">RNA-directed RNA polymerase</keyword>
<comment type="catalytic activity">
    <reaction evidence="25">
        <text>a 5'-end (5'-triphosphoguanosine)-adenylyl-adenylyl-cytidylyl-adenosine in mRNA + 2 S-adenosyl-L-methionine = a 5'-end (N(7)-methyl 5'-triphosphoguanosine)-(2'-O-methyladenylyl)-adenylyl-cytidylyl-adenosine in mRNA + 2 S-adenosyl-L-homocysteine + H(+)</text>
        <dbReference type="Rhea" id="RHEA:65376"/>
        <dbReference type="Rhea" id="RHEA-COMP:16797"/>
        <dbReference type="Rhea" id="RHEA-COMP:16798"/>
        <dbReference type="ChEBI" id="CHEBI:15378"/>
        <dbReference type="ChEBI" id="CHEBI:57856"/>
        <dbReference type="ChEBI" id="CHEBI:59789"/>
        <dbReference type="ChEBI" id="CHEBI:156483"/>
        <dbReference type="ChEBI" id="CHEBI:156484"/>
        <dbReference type="EC" id="2.1.1.375"/>
    </reaction>
</comment>
<keyword evidence="18" id="KW-0511">Multifunctional enzyme</keyword>
<dbReference type="GO" id="GO:0004482">
    <property type="term" value="F:mRNA 5'-cap (guanine-N7-)-methyltransferase activity"/>
    <property type="evidence" value="ECO:0007669"/>
    <property type="project" value="InterPro"/>
</dbReference>
<evidence type="ECO:0000256" key="5">
    <source>
        <dbReference type="ARBA" id="ARBA00022484"/>
    </source>
</evidence>
<dbReference type="GO" id="GO:0030430">
    <property type="term" value="C:host cell cytoplasm"/>
    <property type="evidence" value="ECO:0007669"/>
    <property type="project" value="UniProtKB-SubCell"/>
</dbReference>
<feature type="domain" description="Mononegavirus-type SAM-dependent 2'-O-MTase" evidence="28">
    <location>
        <begin position="1631"/>
        <end position="1809"/>
    </location>
</feature>
<keyword evidence="6" id="KW-0489">Methyltransferase</keyword>
<organism evidence="29">
    <name type="scientific">Zea virus 1</name>
    <dbReference type="NCBI Taxonomy" id="2977999"/>
    <lineage>
        <taxon>Viruses</taxon>
        <taxon>Riboviria</taxon>
        <taxon>Orthornavirae</taxon>
        <taxon>Negarnaviricota</taxon>
        <taxon>Haploviricotina</taxon>
        <taxon>Monjiviricetes</taxon>
        <taxon>Mononegavirales</taxon>
        <taxon>Rhabdoviridae</taxon>
        <taxon>Betarhabdovirinae</taxon>
        <taxon>Varicosavirus</taxon>
        <taxon>Varicosavirus zea</taxon>
    </lineage>
</organism>
<dbReference type="PROSITE" id="PS51590">
    <property type="entry name" value="SAM_MT_MNV_L"/>
    <property type="match status" value="1"/>
</dbReference>
<keyword evidence="11" id="KW-0547">Nucleotide-binding</keyword>
<dbReference type="InterPro" id="IPR014023">
    <property type="entry name" value="Mononeg_RNA_pol_cat"/>
</dbReference>
<dbReference type="EC" id="2.7.7.88" evidence="4"/>
<keyword evidence="14" id="KW-0946">Virion</keyword>
<keyword evidence="15" id="KW-0693">Viral RNA replication</keyword>
<evidence type="ECO:0000256" key="10">
    <source>
        <dbReference type="ARBA" id="ARBA00022695"/>
    </source>
</evidence>
<evidence type="ECO:0000256" key="17">
    <source>
        <dbReference type="ARBA" id="ARBA00023200"/>
    </source>
</evidence>
<evidence type="ECO:0000313" key="29">
    <source>
        <dbReference type="EMBL" id="DAZ90868.1"/>
    </source>
</evidence>
<keyword evidence="12" id="KW-0378">Hydrolase</keyword>
<evidence type="ECO:0000256" key="15">
    <source>
        <dbReference type="ARBA" id="ARBA00022953"/>
    </source>
</evidence>
<dbReference type="GO" id="GO:0003968">
    <property type="term" value="F:RNA-directed RNA polymerase activity"/>
    <property type="evidence" value="ECO:0007669"/>
    <property type="project" value="UniProtKB-KW"/>
</dbReference>
<evidence type="ECO:0000259" key="27">
    <source>
        <dbReference type="PROSITE" id="PS50526"/>
    </source>
</evidence>
<evidence type="ECO:0000259" key="28">
    <source>
        <dbReference type="PROSITE" id="PS51590"/>
    </source>
</evidence>
<comment type="subcellular location">
    <subcellularLocation>
        <location evidence="1">Host cytoplasm</location>
    </subcellularLocation>
    <subcellularLocation>
        <location evidence="2">Virion</location>
    </subcellularLocation>
</comment>
<protein>
    <recommendedName>
        <fullName evidence="23">Replicase</fullName>
        <ecNumber evidence="21">2.1.1.375</ecNumber>
        <ecNumber evidence="3">2.7.7.48</ecNumber>
        <ecNumber evidence="4">2.7.7.88</ecNumber>
    </recommendedName>
    <alternativeName>
        <fullName evidence="22">Transcriptase</fullName>
    </alternativeName>
</protein>
<reference evidence="29" key="1">
    <citation type="journal article" date="2022" name="bioRxiv">
        <title>Unlocking the hidden genetic diversity of varicosaviruses, the neglected plant rhabdoviruses.</title>
        <authorList>
            <person name="Bejerman N."/>
            <person name="Dietzgen R.G."/>
            <person name="Debat H."/>
        </authorList>
    </citation>
    <scope>NUCLEOTIDE SEQUENCE</scope>
</reference>
<evidence type="ECO:0000256" key="24">
    <source>
        <dbReference type="ARBA" id="ARBA00047332"/>
    </source>
</evidence>
<keyword evidence="13" id="KW-0067">ATP-binding</keyword>
<evidence type="ECO:0000256" key="25">
    <source>
        <dbReference type="ARBA" id="ARBA00047370"/>
    </source>
</evidence>
<keyword evidence="8" id="KW-0808">Transferase</keyword>
<dbReference type="PROSITE" id="PS50526">
    <property type="entry name" value="RDRP_SSRNA_NEG_NONSEG"/>
    <property type="match status" value="1"/>
</dbReference>
<feature type="domain" description="RdRp catalytic" evidence="27">
    <location>
        <begin position="588"/>
        <end position="773"/>
    </location>
</feature>
<dbReference type="InterPro" id="IPR026890">
    <property type="entry name" value="Mononeg_mRNAcap"/>
</dbReference>
<evidence type="ECO:0000256" key="9">
    <source>
        <dbReference type="ARBA" id="ARBA00022691"/>
    </source>
</evidence>
<evidence type="ECO:0000256" key="6">
    <source>
        <dbReference type="ARBA" id="ARBA00022603"/>
    </source>
</evidence>
<evidence type="ECO:0000256" key="18">
    <source>
        <dbReference type="ARBA" id="ARBA00023268"/>
    </source>
</evidence>
<evidence type="ECO:0000256" key="26">
    <source>
        <dbReference type="ARBA" id="ARBA00048548"/>
    </source>
</evidence>
<evidence type="ECO:0000256" key="8">
    <source>
        <dbReference type="ARBA" id="ARBA00022679"/>
    </source>
</evidence>
<dbReference type="EC" id="2.7.7.48" evidence="3"/>
<dbReference type="GO" id="GO:0044423">
    <property type="term" value="C:virion component"/>
    <property type="evidence" value="ECO:0007669"/>
    <property type="project" value="UniProtKB-KW"/>
</dbReference>
<dbReference type="GO" id="GO:0016787">
    <property type="term" value="F:hydrolase activity"/>
    <property type="evidence" value="ECO:0007669"/>
    <property type="project" value="UniProtKB-KW"/>
</dbReference>
<accession>A0A9N7AAN6</accession>
<evidence type="ECO:0000256" key="11">
    <source>
        <dbReference type="ARBA" id="ARBA00022741"/>
    </source>
</evidence>
<dbReference type="EC" id="2.1.1.375" evidence="21"/>
<comment type="catalytic activity">
    <reaction evidence="26">
        <text>GTP + H2O = GDP + phosphate + H(+)</text>
        <dbReference type="Rhea" id="RHEA:19669"/>
        <dbReference type="ChEBI" id="CHEBI:15377"/>
        <dbReference type="ChEBI" id="CHEBI:15378"/>
        <dbReference type="ChEBI" id="CHEBI:37565"/>
        <dbReference type="ChEBI" id="CHEBI:43474"/>
        <dbReference type="ChEBI" id="CHEBI:58189"/>
    </reaction>
</comment>
<keyword evidence="17" id="KW-1035">Host cytoplasm</keyword>
<evidence type="ECO:0000256" key="3">
    <source>
        <dbReference type="ARBA" id="ARBA00012494"/>
    </source>
</evidence>
<dbReference type="GO" id="GO:0005524">
    <property type="term" value="F:ATP binding"/>
    <property type="evidence" value="ECO:0007669"/>
    <property type="project" value="UniProtKB-KW"/>
</dbReference>
<keyword evidence="9" id="KW-0949">S-adenosyl-L-methionine</keyword>
<dbReference type="Pfam" id="PF14318">
    <property type="entry name" value="Mononeg_mRNAcap"/>
    <property type="match status" value="1"/>
</dbReference>
<evidence type="ECO:0000256" key="22">
    <source>
        <dbReference type="ARBA" id="ARBA00030436"/>
    </source>
</evidence>
<evidence type="ECO:0000256" key="2">
    <source>
        <dbReference type="ARBA" id="ARBA00004328"/>
    </source>
</evidence>
<comment type="catalytic activity">
    <reaction evidence="20">
        <text>a 5'-end (5'-triphosphoguanosine)-(2'-O-methyladenylyl)-adenylyl-cytidylyl-adenosine in mRNA + S-adenosyl-L-methionine = a 5'-end (N(7)-methyl 5'-triphosphoguanosine)-(2'-O-methyladenylyl)-adenylyl-cytidylyl-adenosine in mRNA + S-adenosyl-L-homocysteine</text>
        <dbReference type="Rhea" id="RHEA:65440"/>
        <dbReference type="Rhea" id="RHEA-COMP:16798"/>
        <dbReference type="Rhea" id="RHEA-COMP:16801"/>
        <dbReference type="ChEBI" id="CHEBI:57856"/>
        <dbReference type="ChEBI" id="CHEBI:59789"/>
        <dbReference type="ChEBI" id="CHEBI:156482"/>
        <dbReference type="ChEBI" id="CHEBI:156483"/>
    </reaction>
</comment>
<name>A0A9N7AAN6_9RHAB</name>
<dbReference type="Pfam" id="PF00946">
    <property type="entry name" value="Mononeg_RNA_pol"/>
    <property type="match status" value="1"/>
</dbReference>
<evidence type="ECO:0000256" key="23">
    <source>
        <dbReference type="ARBA" id="ARBA00031012"/>
    </source>
</evidence>